<dbReference type="PROSITE" id="PS51186">
    <property type="entry name" value="GNAT"/>
    <property type="match status" value="1"/>
</dbReference>
<dbReference type="GO" id="GO:0016747">
    <property type="term" value="F:acyltransferase activity, transferring groups other than amino-acyl groups"/>
    <property type="evidence" value="ECO:0007669"/>
    <property type="project" value="InterPro"/>
</dbReference>
<protein>
    <submittedName>
        <fullName evidence="2">Acetyltransferase (GNAT) family protein</fullName>
    </submittedName>
</protein>
<dbReference type="CDD" id="cd04301">
    <property type="entry name" value="NAT_SF"/>
    <property type="match status" value="1"/>
</dbReference>
<evidence type="ECO:0000313" key="2">
    <source>
        <dbReference type="EMBL" id="SEF57425.1"/>
    </source>
</evidence>
<dbReference type="Proteomes" id="UP000236723">
    <property type="component" value="Unassembled WGS sequence"/>
</dbReference>
<gene>
    <name evidence="2" type="ORF">SAMN04489712_101471</name>
</gene>
<dbReference type="Gene3D" id="3.40.630.30">
    <property type="match status" value="2"/>
</dbReference>
<feature type="domain" description="N-acetyltransferase" evidence="1">
    <location>
        <begin position="159"/>
        <end position="298"/>
    </location>
</feature>
<dbReference type="Pfam" id="PF00583">
    <property type="entry name" value="Acetyltransf_1"/>
    <property type="match status" value="1"/>
</dbReference>
<dbReference type="OrthoDB" id="70840at2"/>
<dbReference type="InterPro" id="IPR016181">
    <property type="entry name" value="Acyl_CoA_acyltransferase"/>
</dbReference>
<evidence type="ECO:0000313" key="3">
    <source>
        <dbReference type="Proteomes" id="UP000236723"/>
    </source>
</evidence>
<proteinExistence type="predicted"/>
<organism evidence="2 3">
    <name type="scientific">Thermomonospora echinospora</name>
    <dbReference type="NCBI Taxonomy" id="1992"/>
    <lineage>
        <taxon>Bacteria</taxon>
        <taxon>Bacillati</taxon>
        <taxon>Actinomycetota</taxon>
        <taxon>Actinomycetes</taxon>
        <taxon>Streptosporangiales</taxon>
        <taxon>Thermomonosporaceae</taxon>
        <taxon>Thermomonospora</taxon>
    </lineage>
</organism>
<reference evidence="3" key="1">
    <citation type="submission" date="2016-10" db="EMBL/GenBank/DDBJ databases">
        <authorList>
            <person name="Varghese N."/>
            <person name="Submissions S."/>
        </authorList>
    </citation>
    <scope>NUCLEOTIDE SEQUENCE [LARGE SCALE GENOMIC DNA]</scope>
    <source>
        <strain evidence="3">DSM 43163</strain>
    </source>
</reference>
<dbReference type="RefSeq" id="WP_103935903.1">
    <property type="nucleotide sequence ID" value="NZ_FNVO01000001.1"/>
</dbReference>
<dbReference type="SUPFAM" id="SSF55729">
    <property type="entry name" value="Acyl-CoA N-acyltransferases (Nat)"/>
    <property type="match status" value="2"/>
</dbReference>
<name>A0A1H5T3T6_9ACTN</name>
<dbReference type="AlphaFoldDB" id="A0A1H5T3T6"/>
<dbReference type="InterPro" id="IPR000182">
    <property type="entry name" value="GNAT_dom"/>
</dbReference>
<dbReference type="EMBL" id="FNVO01000001">
    <property type="protein sequence ID" value="SEF57425.1"/>
    <property type="molecule type" value="Genomic_DNA"/>
</dbReference>
<evidence type="ECO:0000259" key="1">
    <source>
        <dbReference type="PROSITE" id="PS51186"/>
    </source>
</evidence>
<accession>A0A1H5T3T6</accession>
<keyword evidence="3" id="KW-1185">Reference proteome</keyword>
<sequence>MSSVQIRPFVRADRDQLAALVNMHVAAVVPGMSASVQTVLDHLEREPGEFIVDPWVTERVTLVAVRRSRIVAAAHLLRYGAEGKVDETYRGAGEIRWLLCWPDSPDAGDCLALACLAQLARWRVRRRYADGTLPVPGVYGVPRQWPHVRDIYARAGFTVTGRTETVFLAVVGDLPRPGAAPAGPLTARRSLGVNGTRISAVRDGETVGHIEVDTNLGDAARLSRWGGWADVGDLWVAERHRRRGVGTWLMGQAAAWLRLAGVTRLLDYAEAGQDEYAAFLHRAGFIELTRTERGLTAP</sequence>
<keyword evidence="2" id="KW-0808">Transferase</keyword>